<dbReference type="RefSeq" id="XP_033427859.1">
    <property type="nucleotide sequence ID" value="XM_033569053.1"/>
</dbReference>
<name>A0A5M9MNE3_9EURO</name>
<dbReference type="Proteomes" id="UP000324241">
    <property type="component" value="Unassembled WGS sequence"/>
</dbReference>
<comment type="caution">
    <text evidence="1">The sequence shown here is derived from an EMBL/GenBank/DDBJ whole genome shotgun (WGS) entry which is preliminary data.</text>
</comment>
<dbReference type="CDD" id="cd12148">
    <property type="entry name" value="fungal_TF_MHR"/>
    <property type="match status" value="1"/>
</dbReference>
<organism evidence="1 2">
    <name type="scientific">Aspergillus tanneri</name>
    <dbReference type="NCBI Taxonomy" id="1220188"/>
    <lineage>
        <taxon>Eukaryota</taxon>
        <taxon>Fungi</taxon>
        <taxon>Dikarya</taxon>
        <taxon>Ascomycota</taxon>
        <taxon>Pezizomycotina</taxon>
        <taxon>Eurotiomycetes</taxon>
        <taxon>Eurotiomycetidae</taxon>
        <taxon>Eurotiales</taxon>
        <taxon>Aspergillaceae</taxon>
        <taxon>Aspergillus</taxon>
        <taxon>Aspergillus subgen. Circumdati</taxon>
    </lineage>
</organism>
<evidence type="ECO:0008006" key="3">
    <source>
        <dbReference type="Google" id="ProtNLM"/>
    </source>
</evidence>
<evidence type="ECO:0000313" key="1">
    <source>
        <dbReference type="EMBL" id="KAA8648498.1"/>
    </source>
</evidence>
<dbReference type="EMBL" id="QUQM01000003">
    <property type="protein sequence ID" value="KAA8648498.1"/>
    <property type="molecule type" value="Genomic_DNA"/>
</dbReference>
<gene>
    <name evidence="1" type="ORF">ATNIH1004_004383</name>
</gene>
<dbReference type="GeneID" id="54327085"/>
<protein>
    <recommendedName>
        <fullName evidence="3">Transcription factor domain-containing protein</fullName>
    </recommendedName>
</protein>
<reference evidence="1 2" key="1">
    <citation type="submission" date="2019-08" db="EMBL/GenBank/DDBJ databases">
        <title>The genome sequence of a newly discovered highly antifungal drug resistant Aspergillus species, Aspergillus tanneri NIH 1004.</title>
        <authorList>
            <person name="Mounaud S."/>
            <person name="Singh I."/>
            <person name="Joardar V."/>
            <person name="Pakala S."/>
            <person name="Pakala S."/>
            <person name="Venepally P."/>
            <person name="Chung J.K."/>
            <person name="Losada L."/>
            <person name="Nierman W.C."/>
        </authorList>
    </citation>
    <scope>NUCLEOTIDE SEQUENCE [LARGE SCALE GENOMIC DNA]</scope>
    <source>
        <strain evidence="1 2">NIH1004</strain>
    </source>
</reference>
<dbReference type="VEuPathDB" id="FungiDB:EYZ11_002033"/>
<dbReference type="VEuPathDB" id="FungiDB:EYZ11_002025"/>
<dbReference type="OrthoDB" id="4898680at2759"/>
<proteinExistence type="predicted"/>
<accession>A0A5M9MNE3</accession>
<evidence type="ECO:0000313" key="2">
    <source>
        <dbReference type="Proteomes" id="UP000324241"/>
    </source>
</evidence>
<sequence>MSFQHLERIILQYYDGDYFTVIPRPLILDPILALLRELRERADGENFLEALHVNAEQNLHRKFPSITVQTSVDDFLGYFTGHNFRMEFVGLIFALAGVASSYVEVEDAFAQQDFAADMYAASKLCTDMCGENNQVNDLTVWLRYMNAVLSSNLSGDASAMLYHRFNEFAAELFIMGFHKLISTSPDIPFFILETRKRIFSAAVTRDASLATFLGRPPRIDCNFCDFVIPLDLDDDEVEPAVRAIGILCRCANSNDILDFRQNYGAHMKKTLDQQVIVAIQAKSSQGDFGKTS</sequence>
<dbReference type="AlphaFoldDB" id="A0A5M9MNE3"/>